<dbReference type="PATRIC" id="fig|2064.6.peg.3389"/>
<reference evidence="14 15" key="1">
    <citation type="submission" date="2015-02" db="EMBL/GenBank/DDBJ databases">
        <title>Draft genome sequence of Kitasatospora griseola MF730-N6, a bafilomycin, terpentecin and satosporin producer.</title>
        <authorList>
            <person name="Arens J.C."/>
            <person name="Haltli B."/>
            <person name="Kerr R.G."/>
        </authorList>
    </citation>
    <scope>NUCLEOTIDE SEQUENCE [LARGE SCALE GENOMIC DNA]</scope>
    <source>
        <strain evidence="14 15">MF730-N6</strain>
    </source>
</reference>
<dbReference type="NCBIfam" id="TIGR00223">
    <property type="entry name" value="panD"/>
    <property type="match status" value="1"/>
</dbReference>
<comment type="subunit">
    <text evidence="9">Heterooctamer of four alpha and four beta subunits.</text>
</comment>
<dbReference type="EC" id="4.1.1.11" evidence="9"/>
<keyword evidence="2 9" id="KW-0566">Pantothenate biosynthesis</keyword>
<evidence type="ECO:0000256" key="11">
    <source>
        <dbReference type="PIRSR" id="PIRSR006246-2"/>
    </source>
</evidence>
<evidence type="ECO:0000256" key="4">
    <source>
        <dbReference type="ARBA" id="ARBA00022813"/>
    </source>
</evidence>
<dbReference type="CDD" id="cd06919">
    <property type="entry name" value="Asp_decarbox"/>
    <property type="match status" value="1"/>
</dbReference>
<keyword evidence="15" id="KW-1185">Reference proteome</keyword>
<keyword evidence="4 9" id="KW-0068">Autocatalytic cleavage</keyword>
<dbReference type="UniPathway" id="UPA00028">
    <property type="reaction ID" value="UER00002"/>
</dbReference>
<keyword evidence="3 9" id="KW-0210">Decarboxylase</keyword>
<evidence type="ECO:0000256" key="1">
    <source>
        <dbReference type="ARBA" id="ARBA00022490"/>
    </source>
</evidence>
<dbReference type="OrthoDB" id="9803983at2"/>
<comment type="catalytic activity">
    <reaction evidence="9">
        <text>L-aspartate + H(+) = beta-alanine + CO2</text>
        <dbReference type="Rhea" id="RHEA:19497"/>
        <dbReference type="ChEBI" id="CHEBI:15378"/>
        <dbReference type="ChEBI" id="CHEBI:16526"/>
        <dbReference type="ChEBI" id="CHEBI:29991"/>
        <dbReference type="ChEBI" id="CHEBI:57966"/>
        <dbReference type="EC" id="4.1.1.11"/>
    </reaction>
</comment>
<dbReference type="InterPro" id="IPR003190">
    <property type="entry name" value="Asp_decarbox"/>
</dbReference>
<feature type="chain" id="PRO_5014000250" description="Aspartate 1-decarboxylase beta chain" evidence="9 13">
    <location>
        <begin position="1"/>
        <end position="24"/>
    </location>
</feature>
<comment type="pathway">
    <text evidence="9">Cofactor biosynthesis; (R)-pantothenate biosynthesis; beta-alanine from L-aspartate: step 1/1.</text>
</comment>
<dbReference type="RefSeq" id="WP_043911639.1">
    <property type="nucleotide sequence ID" value="NZ_BMRI01000036.1"/>
</dbReference>
<dbReference type="GO" id="GO:0006523">
    <property type="term" value="P:alanine biosynthetic process"/>
    <property type="evidence" value="ECO:0007669"/>
    <property type="project" value="InterPro"/>
</dbReference>
<evidence type="ECO:0000256" key="9">
    <source>
        <dbReference type="HAMAP-Rule" id="MF_00446"/>
    </source>
</evidence>
<dbReference type="PANTHER" id="PTHR21012">
    <property type="entry name" value="ASPARTATE 1-DECARBOXYLASE"/>
    <property type="match status" value="1"/>
</dbReference>
<dbReference type="GO" id="GO:0015940">
    <property type="term" value="P:pantothenate biosynthetic process"/>
    <property type="evidence" value="ECO:0007669"/>
    <property type="project" value="UniProtKB-UniRule"/>
</dbReference>
<feature type="active site" description="Schiff-base intermediate with substrate; via pyruvic acid" evidence="9 10">
    <location>
        <position position="25"/>
    </location>
</feature>
<keyword evidence="6 9" id="KW-0456">Lyase</keyword>
<dbReference type="GO" id="GO:0005829">
    <property type="term" value="C:cytosol"/>
    <property type="evidence" value="ECO:0007669"/>
    <property type="project" value="TreeGrafter"/>
</dbReference>
<evidence type="ECO:0000256" key="13">
    <source>
        <dbReference type="PIRSR" id="PIRSR006246-5"/>
    </source>
</evidence>
<feature type="modified residue" description="Pyruvic acid (Ser)" evidence="9 12">
    <location>
        <position position="25"/>
    </location>
</feature>
<dbReference type="Pfam" id="PF02261">
    <property type="entry name" value="Asp_decarbox"/>
    <property type="match status" value="1"/>
</dbReference>
<comment type="PTM">
    <text evidence="9 12">Is synthesized initially as an inactive proenzyme, which is activated by self-cleavage at a specific serine bond to produce a beta-subunit with a hydroxyl group at its C-terminus and an alpha-subunit with a pyruvoyl group at its N-terminus.</text>
</comment>
<feature type="active site" description="Proton donor" evidence="9 10">
    <location>
        <position position="58"/>
    </location>
</feature>
<organism evidence="14 15">
    <name type="scientific">Kitasatospora griseola</name>
    <name type="common">Streptomyces griseolosporeus</name>
    <dbReference type="NCBI Taxonomy" id="2064"/>
    <lineage>
        <taxon>Bacteria</taxon>
        <taxon>Bacillati</taxon>
        <taxon>Actinomycetota</taxon>
        <taxon>Actinomycetes</taxon>
        <taxon>Kitasatosporales</taxon>
        <taxon>Streptomycetaceae</taxon>
        <taxon>Kitasatospora</taxon>
    </lineage>
</organism>
<keyword evidence="1 9" id="KW-0963">Cytoplasm</keyword>
<feature type="binding site" evidence="9 11">
    <location>
        <position position="57"/>
    </location>
    <ligand>
        <name>substrate</name>
    </ligand>
</feature>
<dbReference type="GO" id="GO:0004068">
    <property type="term" value="F:aspartate 1-decarboxylase activity"/>
    <property type="evidence" value="ECO:0007669"/>
    <property type="project" value="UniProtKB-UniRule"/>
</dbReference>
<dbReference type="PANTHER" id="PTHR21012:SF0">
    <property type="entry name" value="ASPARTATE 1-DECARBOXYLASE"/>
    <property type="match status" value="1"/>
</dbReference>
<comment type="cofactor">
    <cofactor evidence="9 10">
        <name>pyruvate</name>
        <dbReference type="ChEBI" id="CHEBI:15361"/>
    </cofactor>
    <text evidence="9 10">Binds 1 pyruvoyl group covalently per subunit.</text>
</comment>
<evidence type="ECO:0000256" key="6">
    <source>
        <dbReference type="ARBA" id="ARBA00023239"/>
    </source>
</evidence>
<keyword evidence="7 9" id="KW-0704">Schiff base</keyword>
<evidence type="ECO:0000256" key="3">
    <source>
        <dbReference type="ARBA" id="ARBA00022793"/>
    </source>
</evidence>
<evidence type="ECO:0000313" key="15">
    <source>
        <dbReference type="Proteomes" id="UP000032066"/>
    </source>
</evidence>
<evidence type="ECO:0000256" key="7">
    <source>
        <dbReference type="ARBA" id="ARBA00023270"/>
    </source>
</evidence>
<keyword evidence="8 9" id="KW-0670">Pyruvate</keyword>
<dbReference type="SUPFAM" id="SSF50692">
    <property type="entry name" value="ADC-like"/>
    <property type="match status" value="1"/>
</dbReference>
<dbReference type="PIRSF" id="PIRSF006246">
    <property type="entry name" value="Asp_decarbox"/>
    <property type="match status" value="1"/>
</dbReference>
<feature type="binding site" evidence="9 11">
    <location>
        <begin position="76"/>
        <end position="78"/>
    </location>
    <ligand>
        <name>substrate</name>
    </ligand>
</feature>
<accession>A0A0D0PS28</accession>
<evidence type="ECO:0000256" key="12">
    <source>
        <dbReference type="PIRSR" id="PIRSR006246-3"/>
    </source>
</evidence>
<sequence length="125" mass="13595">MQRTFMHSKIHRATVTDSNLNYVGSITISPELLEAAEIGVHELVHVVNVNNGARFETYTILDDSPEPPAGQIVINGAAARLVQPGDKVIIISYAQLNEDEQVGFKSRVVHVDDANAITETTLLSS</sequence>
<evidence type="ECO:0000256" key="8">
    <source>
        <dbReference type="ARBA" id="ARBA00023317"/>
    </source>
</evidence>
<dbReference type="STRING" id="2064.TR51_15800"/>
<keyword evidence="5 9" id="KW-0865">Zymogen</keyword>
<comment type="function">
    <text evidence="9">Catalyzes the pyruvoyl-dependent decarboxylation of aspartate to produce beta-alanine.</text>
</comment>
<dbReference type="InterPro" id="IPR009010">
    <property type="entry name" value="Asp_de-COase-like_dom_sf"/>
</dbReference>
<evidence type="ECO:0000313" key="14">
    <source>
        <dbReference type="EMBL" id="KIQ65374.1"/>
    </source>
</evidence>
<dbReference type="EMBL" id="JXZB01000002">
    <property type="protein sequence ID" value="KIQ65374.1"/>
    <property type="molecule type" value="Genomic_DNA"/>
</dbReference>
<proteinExistence type="inferred from homology"/>
<dbReference type="HAMAP" id="MF_00446">
    <property type="entry name" value="PanD"/>
    <property type="match status" value="1"/>
</dbReference>
<name>A0A0D0PS28_KITGR</name>
<evidence type="ECO:0000256" key="10">
    <source>
        <dbReference type="PIRSR" id="PIRSR006246-1"/>
    </source>
</evidence>
<comment type="subcellular location">
    <subcellularLocation>
        <location evidence="9">Cytoplasm</location>
    </subcellularLocation>
</comment>
<evidence type="ECO:0000256" key="5">
    <source>
        <dbReference type="ARBA" id="ARBA00023145"/>
    </source>
</evidence>
<protein>
    <recommendedName>
        <fullName evidence="9">Aspartate 1-decarboxylase</fullName>
        <ecNumber evidence="9">4.1.1.11</ecNumber>
    </recommendedName>
    <alternativeName>
        <fullName evidence="9">Aspartate alpha-decarboxylase</fullName>
    </alternativeName>
    <component>
        <recommendedName>
            <fullName evidence="9">Aspartate 1-decarboxylase beta chain</fullName>
        </recommendedName>
    </component>
    <component>
        <recommendedName>
            <fullName evidence="9">Aspartate 1-decarboxylase alpha chain</fullName>
        </recommendedName>
    </component>
</protein>
<dbReference type="Gene3D" id="2.40.40.20">
    <property type="match status" value="1"/>
</dbReference>
<comment type="similarity">
    <text evidence="9">Belongs to the PanD family.</text>
</comment>
<feature type="chain" id="PRO_5014000249" description="Aspartate 1-decarboxylase alpha chain" evidence="9 13">
    <location>
        <begin position="25"/>
        <end position="125"/>
    </location>
</feature>
<evidence type="ECO:0000256" key="2">
    <source>
        <dbReference type="ARBA" id="ARBA00022655"/>
    </source>
</evidence>
<comment type="caution">
    <text evidence="14">The sequence shown here is derived from an EMBL/GenBank/DDBJ whole genome shotgun (WGS) entry which is preliminary data.</text>
</comment>
<gene>
    <name evidence="9" type="primary">panD</name>
    <name evidence="14" type="ORF">TR51_15800</name>
</gene>
<dbReference type="AlphaFoldDB" id="A0A0D0PS28"/>
<dbReference type="Proteomes" id="UP000032066">
    <property type="component" value="Unassembled WGS sequence"/>
</dbReference>